<dbReference type="Proteomes" id="UP001162162">
    <property type="component" value="Unassembled WGS sequence"/>
</dbReference>
<dbReference type="AlphaFoldDB" id="A0AAV8YX46"/>
<evidence type="ECO:0000313" key="1">
    <source>
        <dbReference type="EMBL" id="KAJ8955585.1"/>
    </source>
</evidence>
<protein>
    <recommendedName>
        <fullName evidence="3">Zasp-like motif domain-containing protein</fullName>
    </recommendedName>
</protein>
<proteinExistence type="predicted"/>
<reference evidence="1" key="1">
    <citation type="journal article" date="2023" name="Insect Mol. Biol.">
        <title>Genome sequencing provides insights into the evolution of gene families encoding plant cell wall-degrading enzymes in longhorned beetles.</title>
        <authorList>
            <person name="Shin N.R."/>
            <person name="Okamura Y."/>
            <person name="Kirsch R."/>
            <person name="Pauchet Y."/>
        </authorList>
    </citation>
    <scope>NUCLEOTIDE SEQUENCE</scope>
    <source>
        <strain evidence="1">AMC_N1</strain>
    </source>
</reference>
<accession>A0AAV8YX46</accession>
<gene>
    <name evidence="1" type="ORF">NQ318_001415</name>
</gene>
<sequence>MCHYSSRQAIYVFNRNANGLHSRQVQPRRQVKFNPAESEAYKALQEESLGDHVQEVNAPPQSKIYAPNKAIPAKKPAYIVNQNPTYGNSLGADPDVIQQSGSFKRLMMSVLPGTNY</sequence>
<keyword evidence="2" id="KW-1185">Reference proteome</keyword>
<comment type="caution">
    <text evidence="1">The sequence shown here is derived from an EMBL/GenBank/DDBJ whole genome shotgun (WGS) entry which is preliminary data.</text>
</comment>
<name>A0AAV8YX46_9CUCU</name>
<evidence type="ECO:0008006" key="3">
    <source>
        <dbReference type="Google" id="ProtNLM"/>
    </source>
</evidence>
<dbReference type="EMBL" id="JAPWTK010000037">
    <property type="protein sequence ID" value="KAJ8955585.1"/>
    <property type="molecule type" value="Genomic_DNA"/>
</dbReference>
<organism evidence="1 2">
    <name type="scientific">Aromia moschata</name>
    <dbReference type="NCBI Taxonomy" id="1265417"/>
    <lineage>
        <taxon>Eukaryota</taxon>
        <taxon>Metazoa</taxon>
        <taxon>Ecdysozoa</taxon>
        <taxon>Arthropoda</taxon>
        <taxon>Hexapoda</taxon>
        <taxon>Insecta</taxon>
        <taxon>Pterygota</taxon>
        <taxon>Neoptera</taxon>
        <taxon>Endopterygota</taxon>
        <taxon>Coleoptera</taxon>
        <taxon>Polyphaga</taxon>
        <taxon>Cucujiformia</taxon>
        <taxon>Chrysomeloidea</taxon>
        <taxon>Cerambycidae</taxon>
        <taxon>Cerambycinae</taxon>
        <taxon>Callichromatini</taxon>
        <taxon>Aromia</taxon>
    </lineage>
</organism>
<evidence type="ECO:0000313" key="2">
    <source>
        <dbReference type="Proteomes" id="UP001162162"/>
    </source>
</evidence>